<name>A0A1I7NVT1_9HYPH</name>
<reference evidence="1 2" key="1">
    <citation type="submission" date="2016-10" db="EMBL/GenBank/DDBJ databases">
        <authorList>
            <person name="de Groot N.N."/>
        </authorList>
    </citation>
    <scope>NUCLEOTIDE SEQUENCE [LARGE SCALE GENOMIC DNA]</scope>
    <source>
        <strain evidence="1 2">IPL20</strain>
    </source>
</reference>
<dbReference type="STRING" id="429728.SAMN05216456_3607"/>
<proteinExistence type="predicted"/>
<keyword evidence="2" id="KW-1185">Reference proteome</keyword>
<dbReference type="RefSeq" id="WP_280140662.1">
    <property type="nucleotide sequence ID" value="NZ_FPCK01000004.1"/>
</dbReference>
<dbReference type="EMBL" id="FPCK01000004">
    <property type="protein sequence ID" value="SFV38770.1"/>
    <property type="molecule type" value="Genomic_DNA"/>
</dbReference>
<dbReference type="Proteomes" id="UP000199074">
    <property type="component" value="Unassembled WGS sequence"/>
</dbReference>
<evidence type="ECO:0000313" key="1">
    <source>
        <dbReference type="EMBL" id="SFV38770.1"/>
    </source>
</evidence>
<gene>
    <name evidence="1" type="ORF">SAMN05216456_3607</name>
</gene>
<sequence>MTVVLIFLGILVLACIASAGLILSTQDLSAPLGEEMVKPETPAS</sequence>
<evidence type="ECO:0000313" key="2">
    <source>
        <dbReference type="Proteomes" id="UP000199074"/>
    </source>
</evidence>
<organism evidence="1 2">
    <name type="scientific">Devosia crocina</name>
    <dbReference type="NCBI Taxonomy" id="429728"/>
    <lineage>
        <taxon>Bacteria</taxon>
        <taxon>Pseudomonadati</taxon>
        <taxon>Pseudomonadota</taxon>
        <taxon>Alphaproteobacteria</taxon>
        <taxon>Hyphomicrobiales</taxon>
        <taxon>Devosiaceae</taxon>
        <taxon>Devosia</taxon>
    </lineage>
</organism>
<protein>
    <submittedName>
        <fullName evidence="1">Uncharacterized protein</fullName>
    </submittedName>
</protein>
<accession>A0A1I7NVT1</accession>
<dbReference type="AlphaFoldDB" id="A0A1I7NVT1"/>